<dbReference type="SUPFAM" id="SSF81301">
    <property type="entry name" value="Nucleotidyltransferase"/>
    <property type="match status" value="1"/>
</dbReference>
<evidence type="ECO:0000256" key="3">
    <source>
        <dbReference type="ARBA" id="ARBA00022679"/>
    </source>
</evidence>
<organism evidence="14 15">
    <name type="scientific">Methanosarcina barkeri 3</name>
    <dbReference type="NCBI Taxonomy" id="1434107"/>
    <lineage>
        <taxon>Archaea</taxon>
        <taxon>Methanobacteriati</taxon>
        <taxon>Methanobacteriota</taxon>
        <taxon>Stenosarchaea group</taxon>
        <taxon>Methanomicrobia</taxon>
        <taxon>Methanosarcinales</taxon>
        <taxon>Methanosarcinaceae</taxon>
        <taxon>Methanosarcina</taxon>
    </lineage>
</organism>
<dbReference type="EMBL" id="CP009517">
    <property type="protein sequence ID" value="AKB83976.1"/>
    <property type="molecule type" value="Genomic_DNA"/>
</dbReference>
<proteinExistence type="inferred from homology"/>
<evidence type="ECO:0000256" key="2">
    <source>
        <dbReference type="ARBA" id="ARBA00022649"/>
    </source>
</evidence>
<comment type="similarity">
    <text evidence="10">Belongs to the MntA antitoxin family.</text>
</comment>
<keyword evidence="5" id="KW-0479">Metal-binding</keyword>
<dbReference type="GeneID" id="24791063"/>
<dbReference type="HOGENOM" id="CLU_130257_10_0_2"/>
<evidence type="ECO:0000256" key="8">
    <source>
        <dbReference type="ARBA" id="ARBA00022842"/>
    </source>
</evidence>
<evidence type="ECO:0000256" key="5">
    <source>
        <dbReference type="ARBA" id="ARBA00022723"/>
    </source>
</evidence>
<keyword evidence="2" id="KW-1277">Toxin-antitoxin system</keyword>
<dbReference type="PANTHER" id="PTHR33571">
    <property type="entry name" value="SSL8005 PROTEIN"/>
    <property type="match status" value="1"/>
</dbReference>
<dbReference type="PANTHER" id="PTHR33571:SF19">
    <property type="entry name" value="PROTEIN ADENYLYLTRANSFERASE MJ0128-RELATED"/>
    <property type="match status" value="1"/>
</dbReference>
<evidence type="ECO:0000256" key="7">
    <source>
        <dbReference type="ARBA" id="ARBA00022840"/>
    </source>
</evidence>
<keyword evidence="7" id="KW-0067">ATP-binding</keyword>
<dbReference type="CDD" id="cd05403">
    <property type="entry name" value="NT_KNTase_like"/>
    <property type="match status" value="1"/>
</dbReference>
<dbReference type="KEGG" id="mbak:MSBR3_3398"/>
<evidence type="ECO:0000259" key="13">
    <source>
        <dbReference type="Pfam" id="PF01909"/>
    </source>
</evidence>
<evidence type="ECO:0000256" key="6">
    <source>
        <dbReference type="ARBA" id="ARBA00022741"/>
    </source>
</evidence>
<comment type="cofactor">
    <cofactor evidence="1">
        <name>Mg(2+)</name>
        <dbReference type="ChEBI" id="CHEBI:18420"/>
    </cofactor>
</comment>
<keyword evidence="4" id="KW-0548">Nucleotidyltransferase</keyword>
<evidence type="ECO:0000256" key="12">
    <source>
        <dbReference type="ARBA" id="ARBA00048696"/>
    </source>
</evidence>
<keyword evidence="15" id="KW-1185">Reference proteome</keyword>
<reference evidence="14" key="1">
    <citation type="submission" date="2014-07" db="EMBL/GenBank/DDBJ databases">
        <title>Methanogenic archaea and the global carbon cycle.</title>
        <authorList>
            <person name="Henriksen J.R."/>
            <person name="Luke J."/>
            <person name="Reinhart S."/>
            <person name="Benedict M.N."/>
            <person name="Youngblut N.D."/>
            <person name="Metcalf M.E."/>
            <person name="Whitaker R.J."/>
            <person name="Metcalf W.W."/>
        </authorList>
    </citation>
    <scope>NUCLEOTIDE SEQUENCE [LARGE SCALE GENOMIC DNA]</scope>
    <source>
        <strain evidence="14">3</strain>
    </source>
</reference>
<dbReference type="GO" id="GO:0005524">
    <property type="term" value="F:ATP binding"/>
    <property type="evidence" value="ECO:0007669"/>
    <property type="project" value="UniProtKB-KW"/>
</dbReference>
<dbReference type="Proteomes" id="UP000033066">
    <property type="component" value="Chromosome"/>
</dbReference>
<dbReference type="AlphaFoldDB" id="A0A0E3SNC4"/>
<protein>
    <recommendedName>
        <fullName evidence="9">protein adenylyltransferase</fullName>
        <ecNumber evidence="9">2.7.7.108</ecNumber>
    </recommendedName>
</protein>
<dbReference type="InterPro" id="IPR002934">
    <property type="entry name" value="Polymerase_NTP_transf_dom"/>
</dbReference>
<keyword evidence="6" id="KW-0547">Nucleotide-binding</keyword>
<dbReference type="InterPro" id="IPR052038">
    <property type="entry name" value="Type-VII_TA_antitoxin"/>
</dbReference>
<keyword evidence="8" id="KW-0460">Magnesium</keyword>
<evidence type="ECO:0000313" key="14">
    <source>
        <dbReference type="EMBL" id="AKB83976.1"/>
    </source>
</evidence>
<dbReference type="InterPro" id="IPR043519">
    <property type="entry name" value="NT_sf"/>
</dbReference>
<dbReference type="RefSeq" id="WP_048109683.1">
    <property type="nucleotide sequence ID" value="NZ_CP009517.1"/>
</dbReference>
<gene>
    <name evidence="14" type="ORF">MSBR3_3398</name>
</gene>
<dbReference type="Gene3D" id="3.30.460.10">
    <property type="entry name" value="Beta Polymerase, domain 2"/>
    <property type="match status" value="1"/>
</dbReference>
<dbReference type="Pfam" id="PF01909">
    <property type="entry name" value="NTP_transf_2"/>
    <property type="match status" value="1"/>
</dbReference>
<sequence>MAEDSSIASSRDAVRFRAILRHHLPEISRKYKVSYLGIFGSYIRGEQKPESDLDILVEFDEAPGFFEYIQLEDYLSEILGVKVDLVMKSALKSAIGKHILEEVVAV</sequence>
<keyword evidence="3" id="KW-0808">Transferase</keyword>
<evidence type="ECO:0000256" key="10">
    <source>
        <dbReference type="ARBA" id="ARBA00038276"/>
    </source>
</evidence>
<dbReference type="STRING" id="1434107.MSBR3_3398"/>
<accession>A0A0E3SNC4</accession>
<dbReference type="EC" id="2.7.7.108" evidence="9"/>
<dbReference type="PATRIC" id="fig|1434107.4.peg.4268"/>
<evidence type="ECO:0000256" key="1">
    <source>
        <dbReference type="ARBA" id="ARBA00001946"/>
    </source>
</evidence>
<comment type="catalytic activity">
    <reaction evidence="12">
        <text>L-tyrosyl-[protein] + ATP = O-(5'-adenylyl)-L-tyrosyl-[protein] + diphosphate</text>
        <dbReference type="Rhea" id="RHEA:54288"/>
        <dbReference type="Rhea" id="RHEA-COMP:10136"/>
        <dbReference type="Rhea" id="RHEA-COMP:13846"/>
        <dbReference type="ChEBI" id="CHEBI:30616"/>
        <dbReference type="ChEBI" id="CHEBI:33019"/>
        <dbReference type="ChEBI" id="CHEBI:46858"/>
        <dbReference type="ChEBI" id="CHEBI:83624"/>
        <dbReference type="EC" id="2.7.7.108"/>
    </reaction>
</comment>
<evidence type="ECO:0000256" key="9">
    <source>
        <dbReference type="ARBA" id="ARBA00034531"/>
    </source>
</evidence>
<dbReference type="GO" id="GO:0046872">
    <property type="term" value="F:metal ion binding"/>
    <property type="evidence" value="ECO:0007669"/>
    <property type="project" value="UniProtKB-KW"/>
</dbReference>
<comment type="catalytic activity">
    <reaction evidence="11">
        <text>O-(5'-adenylyl)-L-tyrosyl-[protein] + ATP = O-[5'-(adenylyl-(5'-&gt;3')-adenylyl)]-L-tyrosyl-[protein] + diphosphate</text>
        <dbReference type="Rhea" id="RHEA:66528"/>
        <dbReference type="Rhea" id="RHEA-COMP:13846"/>
        <dbReference type="Rhea" id="RHEA-COMP:17046"/>
        <dbReference type="ChEBI" id="CHEBI:30616"/>
        <dbReference type="ChEBI" id="CHEBI:33019"/>
        <dbReference type="ChEBI" id="CHEBI:83624"/>
        <dbReference type="ChEBI" id="CHEBI:167160"/>
    </reaction>
</comment>
<evidence type="ECO:0000256" key="11">
    <source>
        <dbReference type="ARBA" id="ARBA00047518"/>
    </source>
</evidence>
<evidence type="ECO:0000256" key="4">
    <source>
        <dbReference type="ARBA" id="ARBA00022695"/>
    </source>
</evidence>
<dbReference type="GO" id="GO:0070733">
    <property type="term" value="F:AMPylase activity"/>
    <property type="evidence" value="ECO:0007669"/>
    <property type="project" value="UniProtKB-EC"/>
</dbReference>
<name>A0A0E3SNC4_METBA</name>
<feature type="domain" description="Polymerase nucleotidyl transferase" evidence="13">
    <location>
        <begin position="21"/>
        <end position="103"/>
    </location>
</feature>
<dbReference type="OrthoDB" id="9287at2157"/>
<evidence type="ECO:0000313" key="15">
    <source>
        <dbReference type="Proteomes" id="UP000033066"/>
    </source>
</evidence>